<dbReference type="Proteomes" id="UP001165960">
    <property type="component" value="Unassembled WGS sequence"/>
</dbReference>
<dbReference type="EMBL" id="QTSX02003559">
    <property type="protein sequence ID" value="KAJ9070804.1"/>
    <property type="molecule type" value="Genomic_DNA"/>
</dbReference>
<comment type="caution">
    <text evidence="1">The sequence shown here is derived from an EMBL/GenBank/DDBJ whole genome shotgun (WGS) entry which is preliminary data.</text>
</comment>
<reference evidence="1" key="1">
    <citation type="submission" date="2022-04" db="EMBL/GenBank/DDBJ databases">
        <title>Genome of the entomopathogenic fungus Entomophthora muscae.</title>
        <authorList>
            <person name="Elya C."/>
            <person name="Lovett B.R."/>
            <person name="Lee E."/>
            <person name="Macias A.M."/>
            <person name="Hajek A.E."/>
            <person name="De Bivort B.L."/>
            <person name="Kasson M.T."/>
            <person name="De Fine Licht H.H."/>
            <person name="Stajich J.E."/>
        </authorList>
    </citation>
    <scope>NUCLEOTIDE SEQUENCE</scope>
    <source>
        <strain evidence="1">Berkeley</strain>
    </source>
</reference>
<gene>
    <name evidence="1" type="ORF">DSO57_1003666</name>
</gene>
<keyword evidence="2" id="KW-1185">Reference proteome</keyword>
<organism evidence="1 2">
    <name type="scientific">Entomophthora muscae</name>
    <dbReference type="NCBI Taxonomy" id="34485"/>
    <lineage>
        <taxon>Eukaryota</taxon>
        <taxon>Fungi</taxon>
        <taxon>Fungi incertae sedis</taxon>
        <taxon>Zoopagomycota</taxon>
        <taxon>Entomophthoromycotina</taxon>
        <taxon>Entomophthoromycetes</taxon>
        <taxon>Entomophthorales</taxon>
        <taxon>Entomophthoraceae</taxon>
        <taxon>Entomophthora</taxon>
    </lineage>
</organism>
<sequence length="244" mass="24701">MSPHETIKGPDQVNTSINMQFNLILALSFGSALASQLMSSGGRCGPQFANSICGDDNPYGKCCSAGGYCGSSDDHCKPSLGCQSGCAPDANPGYTDTDRCGKANKGLMCNPKGKFGECCSSGGYCGSGDDFCLPSKGCQSGCSKAEDGYSLTDRCGSANQGLICSPESEYGPCCSEFGFCGKTDFHCLIPNGCQSGCKNTTSTPAPTSTAKPSSSSPATTIEKPTSSSPSSSSPASSKPATSTA</sequence>
<name>A0ACC2T823_9FUNG</name>
<evidence type="ECO:0000313" key="1">
    <source>
        <dbReference type="EMBL" id="KAJ9070804.1"/>
    </source>
</evidence>
<evidence type="ECO:0000313" key="2">
    <source>
        <dbReference type="Proteomes" id="UP001165960"/>
    </source>
</evidence>
<proteinExistence type="predicted"/>
<protein>
    <submittedName>
        <fullName evidence="1">Uncharacterized protein</fullName>
    </submittedName>
</protein>
<accession>A0ACC2T823</accession>